<reference evidence="8 9" key="1">
    <citation type="journal article" date="2013" name="Curr. Biol.">
        <title>The Genome of the Foraminiferan Reticulomyxa filosa.</title>
        <authorList>
            <person name="Glockner G."/>
            <person name="Hulsmann N."/>
            <person name="Schleicher M."/>
            <person name="Noegel A.A."/>
            <person name="Eichinger L."/>
            <person name="Gallinger C."/>
            <person name="Pawlowski J."/>
            <person name="Sierra R."/>
            <person name="Euteneuer U."/>
            <person name="Pillet L."/>
            <person name="Moustafa A."/>
            <person name="Platzer M."/>
            <person name="Groth M."/>
            <person name="Szafranski K."/>
            <person name="Schliwa M."/>
        </authorList>
    </citation>
    <scope>NUCLEOTIDE SEQUENCE [LARGE SCALE GENOMIC DNA]</scope>
</reference>
<keyword evidence="5" id="KW-1015">Disulfide bond</keyword>
<dbReference type="GO" id="GO:0005975">
    <property type="term" value="P:carbohydrate metabolic process"/>
    <property type="evidence" value="ECO:0007669"/>
    <property type="project" value="InterPro"/>
</dbReference>
<dbReference type="OrthoDB" id="8118055at2759"/>
<accession>X6N8X8</accession>
<sequence length="136" mass="16179">FDNKGWYAKEHHYQLRPETIESLYIMFSVTGNEQYREWGWTIFQSIQQYCRTEVAYSGINDVRDMPPTQDNKMESFVMAETFKYLYLLFDEHAGSLIPFSEFVFNTEAHPIRKFKLLSSILKEDKQGQQEDANVKK</sequence>
<feature type="binding site" evidence="6">
    <location>
        <position position="106"/>
    </location>
    <ligand>
        <name>Ca(2+)</name>
        <dbReference type="ChEBI" id="CHEBI:29108"/>
    </ligand>
</feature>
<dbReference type="GO" id="GO:0016020">
    <property type="term" value="C:membrane"/>
    <property type="evidence" value="ECO:0007669"/>
    <property type="project" value="InterPro"/>
</dbReference>
<evidence type="ECO:0000256" key="1">
    <source>
        <dbReference type="ARBA" id="ARBA00001913"/>
    </source>
</evidence>
<comment type="caution">
    <text evidence="8">The sequence shown here is derived from an EMBL/GenBank/DDBJ whole genome shotgun (WGS) entry which is preliminary data.</text>
</comment>
<feature type="non-terminal residue" evidence="8">
    <location>
        <position position="1"/>
    </location>
</feature>
<dbReference type="InterPro" id="IPR012341">
    <property type="entry name" value="6hp_glycosidase-like_sf"/>
</dbReference>
<dbReference type="SUPFAM" id="SSF48225">
    <property type="entry name" value="Seven-hairpin glycosidases"/>
    <property type="match status" value="1"/>
</dbReference>
<gene>
    <name evidence="8" type="ORF">RFI_14988</name>
</gene>
<keyword evidence="7" id="KW-0326">Glycosidase</keyword>
<dbReference type="Gene3D" id="1.50.10.10">
    <property type="match status" value="1"/>
</dbReference>
<evidence type="ECO:0000313" key="8">
    <source>
        <dbReference type="EMBL" id="ETO22214.1"/>
    </source>
</evidence>
<evidence type="ECO:0000313" key="9">
    <source>
        <dbReference type="Proteomes" id="UP000023152"/>
    </source>
</evidence>
<evidence type="ECO:0000256" key="2">
    <source>
        <dbReference type="ARBA" id="ARBA00004922"/>
    </source>
</evidence>
<organism evidence="8 9">
    <name type="scientific">Reticulomyxa filosa</name>
    <dbReference type="NCBI Taxonomy" id="46433"/>
    <lineage>
        <taxon>Eukaryota</taxon>
        <taxon>Sar</taxon>
        <taxon>Rhizaria</taxon>
        <taxon>Retaria</taxon>
        <taxon>Foraminifera</taxon>
        <taxon>Monothalamids</taxon>
        <taxon>Reticulomyxidae</taxon>
        <taxon>Reticulomyxa</taxon>
    </lineage>
</organism>
<dbReference type="GO" id="GO:0005783">
    <property type="term" value="C:endoplasmic reticulum"/>
    <property type="evidence" value="ECO:0007669"/>
    <property type="project" value="TreeGrafter"/>
</dbReference>
<evidence type="ECO:0000256" key="4">
    <source>
        <dbReference type="ARBA" id="ARBA00022801"/>
    </source>
</evidence>
<dbReference type="PANTHER" id="PTHR11742">
    <property type="entry name" value="MANNOSYL-OLIGOSACCHARIDE ALPHA-1,2-MANNOSIDASE-RELATED"/>
    <property type="match status" value="1"/>
</dbReference>
<dbReference type="GO" id="GO:0005509">
    <property type="term" value="F:calcium ion binding"/>
    <property type="evidence" value="ECO:0007669"/>
    <property type="project" value="InterPro"/>
</dbReference>
<comment type="similarity">
    <text evidence="3 7">Belongs to the glycosyl hydrolase 47 family.</text>
</comment>
<dbReference type="Pfam" id="PF01532">
    <property type="entry name" value="Glyco_hydro_47"/>
    <property type="match status" value="1"/>
</dbReference>
<dbReference type="AlphaFoldDB" id="X6N8X8"/>
<evidence type="ECO:0000256" key="7">
    <source>
        <dbReference type="RuleBase" id="RU361193"/>
    </source>
</evidence>
<keyword evidence="6" id="KW-0106">Calcium</keyword>
<dbReference type="PRINTS" id="PR00747">
    <property type="entry name" value="GLYHDRLASE47"/>
</dbReference>
<evidence type="ECO:0000256" key="5">
    <source>
        <dbReference type="ARBA" id="ARBA00023157"/>
    </source>
</evidence>
<comment type="cofactor">
    <cofactor evidence="1 6">
        <name>Ca(2+)</name>
        <dbReference type="ChEBI" id="CHEBI:29108"/>
    </cofactor>
</comment>
<dbReference type="Proteomes" id="UP000023152">
    <property type="component" value="Unassembled WGS sequence"/>
</dbReference>
<dbReference type="InterPro" id="IPR036026">
    <property type="entry name" value="Seven-hairpin_glycosidases"/>
</dbReference>
<dbReference type="InterPro" id="IPR050749">
    <property type="entry name" value="Glycosyl_Hydrolase_47"/>
</dbReference>
<evidence type="ECO:0000256" key="3">
    <source>
        <dbReference type="ARBA" id="ARBA00007658"/>
    </source>
</evidence>
<dbReference type="EC" id="3.2.1.-" evidence="7"/>
<dbReference type="EMBL" id="ASPP01010928">
    <property type="protein sequence ID" value="ETO22214.1"/>
    <property type="molecule type" value="Genomic_DNA"/>
</dbReference>
<dbReference type="InterPro" id="IPR001382">
    <property type="entry name" value="Glyco_hydro_47"/>
</dbReference>
<comment type="pathway">
    <text evidence="2">Protein modification; protein glycosylation.</text>
</comment>
<evidence type="ECO:0000256" key="6">
    <source>
        <dbReference type="PIRSR" id="PIRSR601382-2"/>
    </source>
</evidence>
<name>X6N8X8_RETFI</name>
<keyword evidence="4 7" id="KW-0378">Hydrolase</keyword>
<keyword evidence="9" id="KW-1185">Reference proteome</keyword>
<dbReference type="GO" id="GO:0004571">
    <property type="term" value="F:mannosyl-oligosaccharide 1,2-alpha-mannosidase activity"/>
    <property type="evidence" value="ECO:0007669"/>
    <property type="project" value="InterPro"/>
</dbReference>
<proteinExistence type="inferred from homology"/>
<protein>
    <recommendedName>
        <fullName evidence="7">alpha-1,2-Mannosidase</fullName>
        <ecNumber evidence="7">3.2.1.-</ecNumber>
    </recommendedName>
</protein>
<keyword evidence="6" id="KW-0479">Metal-binding</keyword>